<evidence type="ECO:0000259" key="11">
    <source>
        <dbReference type="Pfam" id="PF00365"/>
    </source>
</evidence>
<dbReference type="NCBIfam" id="NF041103">
    <property type="entry name" value="PFKA_PPi_Ttgales"/>
    <property type="match status" value="1"/>
</dbReference>
<keyword evidence="7 10" id="KW-0460">Magnesium</keyword>
<dbReference type="RefSeq" id="WP_213043682.1">
    <property type="nucleotide sequence ID" value="NZ_CAJNBJ010000018.1"/>
</dbReference>
<proteinExistence type="inferred from homology"/>
<feature type="binding site" evidence="10">
    <location>
        <position position="112"/>
    </location>
    <ligand>
        <name>Mg(2+)</name>
        <dbReference type="ChEBI" id="CHEBI:18420"/>
        <note>catalytic</note>
    </ligand>
</feature>
<dbReference type="InterPro" id="IPR035966">
    <property type="entry name" value="PKF_sf"/>
</dbReference>
<comment type="caution">
    <text evidence="12">The sequence shown here is derived from an EMBL/GenBank/DDBJ whole genome shotgun (WGS) entry which is preliminary data.</text>
</comment>
<feature type="site" description="Important for catalytic activity and substrate specificity; stabilizes the transition state when the phosphoryl donor is PPi; prevents ATP from binding by mimicking the alpha-phosphate group of ATP" evidence="10">
    <location>
        <position position="113"/>
    </location>
</feature>
<feature type="site" description="Important for catalytic activity; stabilizes the transition state when the phosphoryl donor is PPi" evidence="10">
    <location>
        <position position="136"/>
    </location>
</feature>
<dbReference type="InterPro" id="IPR000023">
    <property type="entry name" value="Phosphofructokinase_dom"/>
</dbReference>
<feature type="binding site" evidence="10">
    <location>
        <begin position="183"/>
        <end position="185"/>
    </location>
    <ligand>
        <name>substrate</name>
    </ligand>
</feature>
<evidence type="ECO:0000256" key="4">
    <source>
        <dbReference type="ARBA" id="ARBA00022679"/>
    </source>
</evidence>
<feature type="binding site" evidence="10">
    <location>
        <begin position="304"/>
        <end position="307"/>
    </location>
    <ligand>
        <name>substrate</name>
    </ligand>
</feature>
<evidence type="ECO:0000256" key="6">
    <source>
        <dbReference type="ARBA" id="ARBA00022777"/>
    </source>
</evidence>
<gene>
    <name evidence="10 12" type="primary">pfp</name>
    <name evidence="12" type="ORF">NSPZN2_50086</name>
</gene>
<evidence type="ECO:0000256" key="3">
    <source>
        <dbReference type="ARBA" id="ARBA00022490"/>
    </source>
</evidence>
<comment type="pathway">
    <text evidence="10">Carbohydrate degradation; glycolysis; D-glyceraldehyde 3-phosphate and glycerone phosphate from D-glucose: step 3/4.</text>
</comment>
<dbReference type="EMBL" id="CAJNBJ010000018">
    <property type="protein sequence ID" value="CAE6785449.1"/>
    <property type="molecule type" value="Genomic_DNA"/>
</dbReference>
<dbReference type="Gene3D" id="3.40.50.450">
    <property type="match status" value="1"/>
</dbReference>
<feature type="binding site" evidence="10">
    <location>
        <begin position="137"/>
        <end position="139"/>
    </location>
    <ligand>
        <name>substrate</name>
    </ligand>
</feature>
<comment type="similarity">
    <text evidence="10">Belongs to the phosphofructokinase type A (PFKA) family. PPi-dependent PFK group II subfamily. Clade 'Short' sub-subfamily.</text>
</comment>
<feature type="active site" description="Proton acceptor" evidence="10">
    <location>
        <position position="139"/>
    </location>
</feature>
<evidence type="ECO:0000256" key="10">
    <source>
        <dbReference type="HAMAP-Rule" id="MF_01979"/>
    </source>
</evidence>
<dbReference type="Pfam" id="PF00365">
    <property type="entry name" value="PFK"/>
    <property type="match status" value="1"/>
</dbReference>
<dbReference type="PANTHER" id="PTHR43650:SF1">
    <property type="entry name" value="PYROPHOSPHATE--FRUCTOSE 6-PHOSPHATE 1-PHOSPHOTRANSFERASE SUBUNIT BETA 2"/>
    <property type="match status" value="1"/>
</dbReference>
<evidence type="ECO:0000256" key="9">
    <source>
        <dbReference type="ARBA" id="ARBA00048072"/>
    </source>
</evidence>
<dbReference type="EC" id="2.7.1.90" evidence="10"/>
<dbReference type="InterPro" id="IPR011403">
    <property type="entry name" value="PPi-PFK_TM0289"/>
</dbReference>
<comment type="function">
    <text evidence="2 10">Catalyzes the phosphorylation of D-fructose 6-phosphate, the first committing step of glycolysis. Uses inorganic phosphate (PPi) as phosphoryl donor instead of ATP like common ATP-dependent phosphofructokinases (ATP-PFKs), which renders the reaction reversible, and can thus function both in glycolysis and gluconeogenesis. Consistently, PPi-PFK can replace the enzymes of both the forward (ATP-PFK) and reverse (fructose-bisphosphatase (FBPase)) reactions.</text>
</comment>
<keyword evidence="6 10" id="KW-0418">Kinase</keyword>
<protein>
    <recommendedName>
        <fullName evidence="10">Pyrophosphate--fructose 6-phosphate 1-phosphotransferase</fullName>
        <ecNumber evidence="10">2.7.1.90</ecNumber>
    </recommendedName>
    <alternativeName>
        <fullName evidence="10">6-phosphofructokinase, pyrophosphate dependent</fullName>
    </alternativeName>
    <alternativeName>
        <fullName evidence="10">PPi-dependent phosphofructokinase</fullName>
        <shortName evidence="10">PPi-PFK</shortName>
    </alternativeName>
    <alternativeName>
        <fullName evidence="10">Pyrophosphate-dependent 6-phosphofructose-1-kinase</fullName>
    </alternativeName>
</protein>
<feature type="binding site" evidence="10">
    <location>
        <position position="17"/>
    </location>
    <ligand>
        <name>diphosphate</name>
        <dbReference type="ChEBI" id="CHEBI:33019"/>
    </ligand>
</feature>
<comment type="subunit">
    <text evidence="10">Homodimer.</text>
</comment>
<comment type="cofactor">
    <cofactor evidence="1 10">
        <name>Mg(2+)</name>
        <dbReference type="ChEBI" id="CHEBI:18420"/>
    </cofactor>
</comment>
<evidence type="ECO:0000256" key="8">
    <source>
        <dbReference type="ARBA" id="ARBA00023152"/>
    </source>
</evidence>
<keyword evidence="13" id="KW-1185">Reference proteome</keyword>
<accession>A0ABM8S2M9</accession>
<dbReference type="PIRSF" id="PIRSF036482">
    <property type="entry name" value="PPi_PFK_TM0289"/>
    <property type="match status" value="1"/>
</dbReference>
<evidence type="ECO:0000256" key="7">
    <source>
        <dbReference type="ARBA" id="ARBA00022842"/>
    </source>
</evidence>
<dbReference type="Proteomes" id="UP000675880">
    <property type="component" value="Unassembled WGS sequence"/>
</dbReference>
<evidence type="ECO:0000256" key="1">
    <source>
        <dbReference type="ARBA" id="ARBA00001946"/>
    </source>
</evidence>
<feature type="domain" description="Phosphofructokinase" evidence="11">
    <location>
        <begin position="10"/>
        <end position="329"/>
    </location>
</feature>
<dbReference type="HAMAP" id="MF_01979">
    <property type="entry name" value="Phosphofructokinase_II_Short"/>
    <property type="match status" value="1"/>
</dbReference>
<evidence type="ECO:0000313" key="13">
    <source>
        <dbReference type="Proteomes" id="UP000675880"/>
    </source>
</evidence>
<dbReference type="PRINTS" id="PR00476">
    <property type="entry name" value="PHFRCTKINASE"/>
</dbReference>
<name>A0ABM8S2M9_9BACT</name>
<evidence type="ECO:0000313" key="12">
    <source>
        <dbReference type="EMBL" id="CAE6785449.1"/>
    </source>
</evidence>
<organism evidence="12 13">
    <name type="scientific">Nitrospira defluvii</name>
    <dbReference type="NCBI Taxonomy" id="330214"/>
    <lineage>
        <taxon>Bacteria</taxon>
        <taxon>Pseudomonadati</taxon>
        <taxon>Nitrospirota</taxon>
        <taxon>Nitrospiria</taxon>
        <taxon>Nitrospirales</taxon>
        <taxon>Nitrospiraceae</taxon>
        <taxon>Nitrospira</taxon>
    </lineage>
</organism>
<dbReference type="InterPro" id="IPR022953">
    <property type="entry name" value="ATP_PFK"/>
</dbReference>
<comment type="catalytic activity">
    <reaction evidence="9 10">
        <text>beta-D-fructose 6-phosphate + diphosphate = beta-D-fructose 1,6-bisphosphate + phosphate + H(+)</text>
        <dbReference type="Rhea" id="RHEA:13613"/>
        <dbReference type="ChEBI" id="CHEBI:15378"/>
        <dbReference type="ChEBI" id="CHEBI:32966"/>
        <dbReference type="ChEBI" id="CHEBI:33019"/>
        <dbReference type="ChEBI" id="CHEBI:43474"/>
        <dbReference type="ChEBI" id="CHEBI:57634"/>
        <dbReference type="EC" id="2.7.1.90"/>
    </reaction>
</comment>
<dbReference type="GO" id="GO:0047334">
    <property type="term" value="F:diphosphate-fructose-6-phosphate 1-phosphotransferase activity"/>
    <property type="evidence" value="ECO:0007669"/>
    <property type="project" value="UniProtKB-EC"/>
</dbReference>
<sequence>MGTGERRPVVAILVGGGPAPGINSVIGAATIRSILGGCDVIGIQDGFKWIMTGKKDKVKRLSIEDISRIHFSGGSCLGTARANPTQKPESLDACLDSLDALGVTRLITIGGDDTAFSALKLEQRAQGRLQVVHVPKTIDNDLDLPHGIPTFGFQTARHIGVELVKSLMVDAETTSRWYFVVTMGRKAGHLALGIGKAAGATLTIIPEEFRRKPIRLKTLVDILVAAFIKRLAAGRSDGVAVLAEGLVEFLDQQDLNGLEDVERDQHGHVRLAEVNFGVVLKRAVEGELRTFGVKTTIVEKNIGYELRCADPISFDMEYTRDLGYCAAQFLLEGGNAAMVSIQNGRFIPIPFSDILDPATGRTRVRMVDVESESYVIARRYMIRLSQEDLSHPQDVVRLATAAGMAEDDFRKRFQYLMDKDV</sequence>
<keyword evidence="5 10" id="KW-0479">Metal-binding</keyword>
<evidence type="ECO:0000256" key="5">
    <source>
        <dbReference type="ARBA" id="ARBA00022723"/>
    </source>
</evidence>
<dbReference type="PANTHER" id="PTHR43650">
    <property type="entry name" value="PYROPHOSPHATE--FRUCTOSE 6-PHOSPHATE 1-PHOSPHOTRANSFERASE"/>
    <property type="match status" value="1"/>
</dbReference>
<feature type="binding site" evidence="10">
    <location>
        <position position="244"/>
    </location>
    <ligand>
        <name>substrate</name>
    </ligand>
</feature>
<keyword evidence="4 10" id="KW-0808">Transferase</keyword>
<dbReference type="InterPro" id="IPR054846">
    <property type="entry name" value="PFKA_PPi_Ttgales"/>
</dbReference>
<keyword evidence="3 10" id="KW-0963">Cytoplasm</keyword>
<dbReference type="Gene3D" id="3.40.50.460">
    <property type="entry name" value="Phosphofructokinase domain"/>
    <property type="match status" value="1"/>
</dbReference>
<keyword evidence="8 10" id="KW-0324">Glycolysis</keyword>
<dbReference type="SUPFAM" id="SSF53784">
    <property type="entry name" value="Phosphofructokinase"/>
    <property type="match status" value="1"/>
</dbReference>
<reference evidence="12 13" key="1">
    <citation type="submission" date="2021-02" db="EMBL/GenBank/DDBJ databases">
        <authorList>
            <person name="Han P."/>
        </authorList>
    </citation>
    <scope>NUCLEOTIDE SEQUENCE [LARGE SCALE GENOMIC DNA]</scope>
    <source>
        <strain evidence="12">Candidatus Nitrospira sp. ZN2</strain>
    </source>
</reference>
<comment type="subcellular location">
    <subcellularLocation>
        <location evidence="10">Cytoplasm</location>
    </subcellularLocation>
</comment>
<evidence type="ECO:0000256" key="2">
    <source>
        <dbReference type="ARBA" id="ARBA00003138"/>
    </source>
</evidence>
<comment type="activity regulation">
    <text evidence="10">Non-allosteric.</text>
</comment>